<feature type="transmembrane region" description="Helical" evidence="9">
    <location>
        <begin position="36"/>
        <end position="56"/>
    </location>
</feature>
<reference evidence="11" key="2">
    <citation type="submission" date="2018-10" db="EMBL/GenBank/DDBJ databases">
        <authorList>
            <person name="Peiro R."/>
            <person name="Begona"/>
            <person name="Cbmso G."/>
            <person name="Lopez M."/>
            <person name="Gonzalez S."/>
            <person name="Sacristan E."/>
            <person name="Castillo E."/>
        </authorList>
    </citation>
    <scope>NUCLEOTIDE SEQUENCE</scope>
    <source>
        <strain evidence="11">Rhod_genome</strain>
    </source>
</reference>
<comment type="caution">
    <text evidence="10">The sequence shown here is derived from an EMBL/GenBank/DDBJ whole genome shotgun (WGS) entry which is preliminary data.</text>
</comment>
<feature type="transmembrane region" description="Helical" evidence="9">
    <location>
        <begin position="191"/>
        <end position="214"/>
    </location>
</feature>
<gene>
    <name evidence="11" type="primary">livH_3</name>
    <name evidence="10" type="ORF">GJ689_20295</name>
    <name evidence="11" type="ORF">RHODGE_RHODGE_00748</name>
</gene>
<dbReference type="GO" id="GO:0022857">
    <property type="term" value="F:transmembrane transporter activity"/>
    <property type="evidence" value="ECO:0007669"/>
    <property type="project" value="InterPro"/>
</dbReference>
<dbReference type="PANTHER" id="PTHR11795:SF442">
    <property type="entry name" value="ABC TRANSPORTER ATP-BINDING PROTEIN"/>
    <property type="match status" value="1"/>
</dbReference>
<reference evidence="12" key="1">
    <citation type="submission" date="2018-10" db="EMBL/GenBank/DDBJ databases">
        <authorList>
            <person name="Peiro R."/>
            <person name="Begona"/>
            <person name="Cbmso G."/>
            <person name="Lopez M."/>
            <person name="Gonzalez S."/>
            <person name="Sacristan E."/>
            <person name="Castillo E."/>
        </authorList>
    </citation>
    <scope>NUCLEOTIDE SEQUENCE [LARGE SCALE GENOMIC DNA]</scope>
</reference>
<dbReference type="GO" id="GO:0005886">
    <property type="term" value="C:plasma membrane"/>
    <property type="evidence" value="ECO:0007669"/>
    <property type="project" value="UniProtKB-SubCell"/>
</dbReference>
<keyword evidence="6 9" id="KW-1133">Transmembrane helix</keyword>
<evidence type="ECO:0000256" key="7">
    <source>
        <dbReference type="ARBA" id="ARBA00023136"/>
    </source>
</evidence>
<dbReference type="Pfam" id="PF02653">
    <property type="entry name" value="BPD_transp_2"/>
    <property type="match status" value="1"/>
</dbReference>
<feature type="transmembrane region" description="Helical" evidence="9">
    <location>
        <begin position="138"/>
        <end position="162"/>
    </location>
</feature>
<evidence type="ECO:0000313" key="13">
    <source>
        <dbReference type="Proteomes" id="UP000438991"/>
    </source>
</evidence>
<dbReference type="Proteomes" id="UP000438991">
    <property type="component" value="Unassembled WGS sequence"/>
</dbReference>
<proteinExistence type="inferred from homology"/>
<dbReference type="GO" id="GO:0006865">
    <property type="term" value="P:amino acid transport"/>
    <property type="evidence" value="ECO:0007669"/>
    <property type="project" value="UniProtKB-KW"/>
</dbReference>
<keyword evidence="3" id="KW-1003">Cell membrane</keyword>
<dbReference type="InterPro" id="IPR001851">
    <property type="entry name" value="ABC_transp_permease"/>
</dbReference>
<organism evidence="10 13">
    <name type="scientific">Rhodoplanes serenus</name>
    <dbReference type="NCBI Taxonomy" id="200615"/>
    <lineage>
        <taxon>Bacteria</taxon>
        <taxon>Pseudomonadati</taxon>
        <taxon>Pseudomonadota</taxon>
        <taxon>Alphaproteobacteria</taxon>
        <taxon>Hyphomicrobiales</taxon>
        <taxon>Nitrobacteraceae</taxon>
        <taxon>Rhodoplanes</taxon>
    </lineage>
</organism>
<feature type="transmembrane region" description="Helical" evidence="9">
    <location>
        <begin position="97"/>
        <end position="118"/>
    </location>
</feature>
<dbReference type="EMBL" id="WNKV01000018">
    <property type="protein sequence ID" value="MTW18545.1"/>
    <property type="molecule type" value="Genomic_DNA"/>
</dbReference>
<dbReference type="EMBL" id="UWOC01000044">
    <property type="protein sequence ID" value="VCU07504.1"/>
    <property type="molecule type" value="Genomic_DNA"/>
</dbReference>
<dbReference type="Proteomes" id="UP000289200">
    <property type="component" value="Unassembled WGS sequence"/>
</dbReference>
<comment type="subcellular location">
    <subcellularLocation>
        <location evidence="1">Cell membrane</location>
        <topology evidence="1">Multi-pass membrane protein</topology>
    </subcellularLocation>
</comment>
<evidence type="ECO:0000256" key="1">
    <source>
        <dbReference type="ARBA" id="ARBA00004651"/>
    </source>
</evidence>
<keyword evidence="7 9" id="KW-0472">Membrane</keyword>
<keyword evidence="5" id="KW-0029">Amino-acid transport</keyword>
<keyword evidence="2" id="KW-0813">Transport</keyword>
<name>A0A327K6Y8_9BRAD</name>
<dbReference type="CDD" id="cd06582">
    <property type="entry name" value="TM_PBP1_LivH_like"/>
    <property type="match status" value="1"/>
</dbReference>
<feature type="transmembrane region" description="Helical" evidence="9">
    <location>
        <begin position="273"/>
        <end position="296"/>
    </location>
</feature>
<dbReference type="InterPro" id="IPR052157">
    <property type="entry name" value="BCAA_transport_permease"/>
</dbReference>
<evidence type="ECO:0000256" key="5">
    <source>
        <dbReference type="ARBA" id="ARBA00022970"/>
    </source>
</evidence>
<reference evidence="10 13" key="3">
    <citation type="submission" date="2019-11" db="EMBL/GenBank/DDBJ databases">
        <title>Whole-genome sequence of Rhodoplanes serenus DSM 18633, type strain.</title>
        <authorList>
            <person name="Kyndt J.A."/>
            <person name="Meyer T.E."/>
        </authorList>
    </citation>
    <scope>NUCLEOTIDE SEQUENCE [LARGE SCALE GENOMIC DNA]</scope>
    <source>
        <strain evidence="10 13">DSM 18633</strain>
    </source>
</reference>
<dbReference type="RefSeq" id="WP_111385478.1">
    <property type="nucleotide sequence ID" value="NZ_NPEW01000102.1"/>
</dbReference>
<evidence type="ECO:0000256" key="8">
    <source>
        <dbReference type="ARBA" id="ARBA00037998"/>
    </source>
</evidence>
<feature type="transmembrane region" description="Helical" evidence="9">
    <location>
        <begin position="62"/>
        <end position="85"/>
    </location>
</feature>
<evidence type="ECO:0000313" key="12">
    <source>
        <dbReference type="Proteomes" id="UP000289200"/>
    </source>
</evidence>
<evidence type="ECO:0000256" key="4">
    <source>
        <dbReference type="ARBA" id="ARBA00022692"/>
    </source>
</evidence>
<sequence length="307" mass="32088">MSTTLLVVQILNGLQLGVLLFLIAAGLTLVFGVMDFINLAHGVQYMLGAYFAVAFYGLTGSFVAALLLALAAALVFGLLIEAVVVRRLYGRDHLDHVIATFGIILFLNSGVKYVWGAAPLSLPVPEALTGSVALAPGLLYPVWRLVIIGSGLAVALLLYVLVSHTRIGMLVRAGASNAEMVSALGVDIRRLFTIVFGFGAMLAGFAGIMIAPILSVEPGMGDTILILAFVVIVIGGIGSIRGAFVAALLIGLVDTLGRSFAVDVLRLVMSPSAARTVGPALASMLIYLLMAVVLWVRPSGLFPAKGR</sequence>
<dbReference type="OrthoDB" id="9807115at2"/>
<evidence type="ECO:0000256" key="3">
    <source>
        <dbReference type="ARBA" id="ARBA00022475"/>
    </source>
</evidence>
<protein>
    <submittedName>
        <fullName evidence="10">Branched-chain amino acid ABC transporter permease</fullName>
    </submittedName>
    <submittedName>
        <fullName evidence="11">High-affinity branched-chain amino acid transport system permease protein LivH</fullName>
    </submittedName>
</protein>
<feature type="transmembrane region" description="Helical" evidence="9">
    <location>
        <begin position="226"/>
        <end position="252"/>
    </location>
</feature>
<accession>A0A327K6Y8</accession>
<keyword evidence="4 9" id="KW-0812">Transmembrane</keyword>
<evidence type="ECO:0000256" key="9">
    <source>
        <dbReference type="SAM" id="Phobius"/>
    </source>
</evidence>
<keyword evidence="12" id="KW-1185">Reference proteome</keyword>
<evidence type="ECO:0000256" key="2">
    <source>
        <dbReference type="ARBA" id="ARBA00022448"/>
    </source>
</evidence>
<evidence type="ECO:0000313" key="10">
    <source>
        <dbReference type="EMBL" id="MTW18545.1"/>
    </source>
</evidence>
<dbReference type="AlphaFoldDB" id="A0A327K6Y8"/>
<evidence type="ECO:0000313" key="11">
    <source>
        <dbReference type="EMBL" id="VCU07504.1"/>
    </source>
</evidence>
<evidence type="ECO:0000256" key="6">
    <source>
        <dbReference type="ARBA" id="ARBA00022989"/>
    </source>
</evidence>
<dbReference type="PANTHER" id="PTHR11795">
    <property type="entry name" value="BRANCHED-CHAIN AMINO ACID TRANSPORT SYSTEM PERMEASE PROTEIN LIVH"/>
    <property type="match status" value="1"/>
</dbReference>
<comment type="similarity">
    <text evidence="8">Belongs to the binding-protein-dependent transport system permease family. LivHM subfamily.</text>
</comment>
<feature type="transmembrane region" description="Helical" evidence="9">
    <location>
        <begin position="6"/>
        <end position="29"/>
    </location>
</feature>